<feature type="transmembrane region" description="Helical" evidence="6">
    <location>
        <begin position="53"/>
        <end position="76"/>
    </location>
</feature>
<feature type="transmembrane region" description="Helical" evidence="6">
    <location>
        <begin position="215"/>
        <end position="237"/>
    </location>
</feature>
<dbReference type="GO" id="GO:0043252">
    <property type="term" value="P:sodium-independent organic anion transport"/>
    <property type="evidence" value="ECO:0007669"/>
    <property type="project" value="TreeGrafter"/>
</dbReference>
<dbReference type="AlphaFoldDB" id="A0A7R9KZF1"/>
<evidence type="ECO:0000313" key="8">
    <source>
        <dbReference type="EMBL" id="CAD7632317.1"/>
    </source>
</evidence>
<dbReference type="Pfam" id="PF03137">
    <property type="entry name" value="OATP"/>
    <property type="match status" value="2"/>
</dbReference>
<dbReference type="Proteomes" id="UP000759131">
    <property type="component" value="Unassembled WGS sequence"/>
</dbReference>
<evidence type="ECO:0000256" key="3">
    <source>
        <dbReference type="ARBA" id="ARBA00022692"/>
    </source>
</evidence>
<dbReference type="PANTHER" id="PTHR11388">
    <property type="entry name" value="ORGANIC ANION TRANSPORTER"/>
    <property type="match status" value="1"/>
</dbReference>
<keyword evidence="4 6" id="KW-1133">Transmembrane helix</keyword>
<feature type="domain" description="Kazal-like" evidence="7">
    <location>
        <begin position="121"/>
        <end position="175"/>
    </location>
</feature>
<dbReference type="InterPro" id="IPR036058">
    <property type="entry name" value="Kazal_dom_sf"/>
</dbReference>
<dbReference type="SUPFAM" id="SSF100895">
    <property type="entry name" value="Kazal-type serine protease inhibitors"/>
    <property type="match status" value="1"/>
</dbReference>
<dbReference type="GO" id="GO:0016323">
    <property type="term" value="C:basolateral plasma membrane"/>
    <property type="evidence" value="ECO:0007669"/>
    <property type="project" value="TreeGrafter"/>
</dbReference>
<dbReference type="PANTHER" id="PTHR11388:SF76">
    <property type="entry name" value="SOLUTE CARRIER ORGANIC ANION TRANSPORTER FAMILY MEMBER"/>
    <property type="match status" value="1"/>
</dbReference>
<keyword evidence="2" id="KW-1003">Cell membrane</keyword>
<dbReference type="InterPro" id="IPR002350">
    <property type="entry name" value="Kazal_dom"/>
</dbReference>
<proteinExistence type="predicted"/>
<keyword evidence="9" id="KW-1185">Reference proteome</keyword>
<evidence type="ECO:0000256" key="5">
    <source>
        <dbReference type="ARBA" id="ARBA00023136"/>
    </source>
</evidence>
<protein>
    <recommendedName>
        <fullName evidence="7">Kazal-like domain-containing protein</fullName>
    </recommendedName>
</protein>
<name>A0A7R9KZF1_9ACAR</name>
<dbReference type="GO" id="GO:0015347">
    <property type="term" value="F:sodium-independent organic anion transmembrane transporter activity"/>
    <property type="evidence" value="ECO:0007669"/>
    <property type="project" value="TreeGrafter"/>
</dbReference>
<evidence type="ECO:0000256" key="1">
    <source>
        <dbReference type="ARBA" id="ARBA00004651"/>
    </source>
</evidence>
<feature type="transmembrane region" description="Helical" evidence="6">
    <location>
        <begin position="12"/>
        <end position="33"/>
    </location>
</feature>
<evidence type="ECO:0000259" key="7">
    <source>
        <dbReference type="PROSITE" id="PS51465"/>
    </source>
</evidence>
<comment type="subcellular location">
    <subcellularLocation>
        <location evidence="1">Cell membrane</location>
        <topology evidence="1">Multi-pass membrane protein</topology>
    </subcellularLocation>
</comment>
<evidence type="ECO:0000256" key="6">
    <source>
        <dbReference type="SAM" id="Phobius"/>
    </source>
</evidence>
<dbReference type="PROSITE" id="PS51465">
    <property type="entry name" value="KAZAL_2"/>
    <property type="match status" value="1"/>
</dbReference>
<keyword evidence="5 6" id="KW-0472">Membrane</keyword>
<dbReference type="InterPro" id="IPR004156">
    <property type="entry name" value="OATP"/>
</dbReference>
<evidence type="ECO:0000313" key="9">
    <source>
        <dbReference type="Proteomes" id="UP000759131"/>
    </source>
</evidence>
<dbReference type="EMBL" id="OC865387">
    <property type="protein sequence ID" value="CAD7632317.1"/>
    <property type="molecule type" value="Genomic_DNA"/>
</dbReference>
<feature type="transmembrane region" description="Helical" evidence="6">
    <location>
        <begin position="83"/>
        <end position="104"/>
    </location>
</feature>
<gene>
    <name evidence="8" type="ORF">OSB1V03_LOCUS12722</name>
</gene>
<organism evidence="8">
    <name type="scientific">Medioppia subpectinata</name>
    <dbReference type="NCBI Taxonomy" id="1979941"/>
    <lineage>
        <taxon>Eukaryota</taxon>
        <taxon>Metazoa</taxon>
        <taxon>Ecdysozoa</taxon>
        <taxon>Arthropoda</taxon>
        <taxon>Chelicerata</taxon>
        <taxon>Arachnida</taxon>
        <taxon>Acari</taxon>
        <taxon>Acariformes</taxon>
        <taxon>Sarcoptiformes</taxon>
        <taxon>Oribatida</taxon>
        <taxon>Brachypylina</taxon>
        <taxon>Oppioidea</taxon>
        <taxon>Oppiidae</taxon>
        <taxon>Medioppia</taxon>
    </lineage>
</organism>
<evidence type="ECO:0000256" key="2">
    <source>
        <dbReference type="ARBA" id="ARBA00022475"/>
    </source>
</evidence>
<evidence type="ECO:0000256" key="4">
    <source>
        <dbReference type="ARBA" id="ARBA00022989"/>
    </source>
</evidence>
<reference evidence="8" key="1">
    <citation type="submission" date="2020-11" db="EMBL/GenBank/DDBJ databases">
        <authorList>
            <person name="Tran Van P."/>
        </authorList>
    </citation>
    <scope>NUCLEOTIDE SEQUENCE</scope>
</reference>
<dbReference type="EMBL" id="CAJPIZ010010812">
    <property type="protein sequence ID" value="CAG2112747.1"/>
    <property type="molecule type" value="Genomic_DNA"/>
</dbReference>
<sequence>MWDGVKRLARNRIFMFHLVGGVFRYIGFGGYYINKIKYIESQFRYTSSGASFITRATSVLPMAVGILLGSLMIKYFKPRPFRLVVYMFVVEWFTNGAFFAPMFIGCPPLTLPSTLTINNQFSLSARCNMGCDCTTSVFTPICGSDKSTTYFSPCYAGCHTIDRVAKRVSGCSCIKAFIPYPLIFGAVVDSACMVWESKCGKTGNCWLYDQDKFRYMLHGVALLFVCVGSVFDLGIVLNAKSIKNFYDDSTADEETDPKSDDKNHMLMTATALNTTGADNRDSDYETAYKVDV</sequence>
<accession>A0A7R9KZF1</accession>
<dbReference type="OrthoDB" id="5062115at2759"/>
<keyword evidence="3 6" id="KW-0812">Transmembrane</keyword>